<dbReference type="Gramene" id="OMERI02G00590.1">
    <property type="protein sequence ID" value="OMERI02G00590.1"/>
    <property type="gene ID" value="OMERI02G00590"/>
</dbReference>
<feature type="region of interest" description="Disordered" evidence="8">
    <location>
        <begin position="1"/>
        <end position="44"/>
    </location>
</feature>
<dbReference type="eggNOG" id="KOG1721">
    <property type="taxonomic scope" value="Eukaryota"/>
</dbReference>
<dbReference type="EnsemblPlants" id="OMERI02G00590.1">
    <property type="protein sequence ID" value="OMERI02G00590.1"/>
    <property type="gene ID" value="OMERI02G00590"/>
</dbReference>
<protein>
    <recommendedName>
        <fullName evidence="9">C2H2-type domain-containing protein</fullName>
    </recommendedName>
</protein>
<evidence type="ECO:0000256" key="5">
    <source>
        <dbReference type="ARBA" id="ARBA00022946"/>
    </source>
</evidence>
<dbReference type="PROSITE" id="PS00028">
    <property type="entry name" value="ZINC_FINGER_C2H2_1"/>
    <property type="match status" value="7"/>
</dbReference>
<dbReference type="Proteomes" id="UP000008021">
    <property type="component" value="Chromosome 2"/>
</dbReference>
<reference evidence="10" key="2">
    <citation type="submission" date="2018-05" db="EMBL/GenBank/DDBJ databases">
        <title>OmerRS3 (Oryza meridionalis Reference Sequence Version 3).</title>
        <authorList>
            <person name="Zhang J."/>
            <person name="Kudrna D."/>
            <person name="Lee S."/>
            <person name="Talag J."/>
            <person name="Welchert J."/>
            <person name="Wing R.A."/>
        </authorList>
    </citation>
    <scope>NUCLEOTIDE SEQUENCE [LARGE SCALE GENOMIC DNA]</scope>
    <source>
        <strain evidence="10">cv. OR44</strain>
    </source>
</reference>
<dbReference type="FunFam" id="1.25.40.10:FF:000277">
    <property type="entry name" value="Pentatricopeptide repeat-containing protein, mitochondrial"/>
    <property type="match status" value="1"/>
</dbReference>
<dbReference type="FunFam" id="3.30.160.60:FF:000100">
    <property type="entry name" value="Zinc finger 45-like"/>
    <property type="match status" value="1"/>
</dbReference>
<dbReference type="GO" id="GO:0016556">
    <property type="term" value="P:mRNA modification"/>
    <property type="evidence" value="ECO:0007669"/>
    <property type="project" value="UniProtKB-ARBA"/>
</dbReference>
<feature type="repeat" description="PPR" evidence="7">
    <location>
        <begin position="184"/>
        <end position="218"/>
    </location>
</feature>
<dbReference type="FunFam" id="1.25.40.10:FF:001579">
    <property type="entry name" value="Pentatricopeptide repeat-containing protein"/>
    <property type="match status" value="1"/>
</dbReference>
<evidence type="ECO:0000256" key="3">
    <source>
        <dbReference type="ARBA" id="ARBA00022771"/>
    </source>
</evidence>
<dbReference type="Pfam" id="PF20431">
    <property type="entry name" value="E_motif"/>
    <property type="match status" value="1"/>
</dbReference>
<dbReference type="NCBIfam" id="TIGR00756">
    <property type="entry name" value="PPR"/>
    <property type="match status" value="4"/>
</dbReference>
<dbReference type="SMART" id="SM00355">
    <property type="entry name" value="ZnF_C2H2"/>
    <property type="match status" value="9"/>
</dbReference>
<dbReference type="PROSITE" id="PS51375">
    <property type="entry name" value="PPR"/>
    <property type="match status" value="5"/>
</dbReference>
<feature type="domain" description="C2H2-type" evidence="9">
    <location>
        <begin position="632"/>
        <end position="659"/>
    </location>
</feature>
<dbReference type="InterPro" id="IPR036236">
    <property type="entry name" value="Znf_C2H2_sf"/>
</dbReference>
<dbReference type="Gene3D" id="1.25.40.10">
    <property type="entry name" value="Tetratricopeptide repeat domain"/>
    <property type="match status" value="3"/>
</dbReference>
<dbReference type="InterPro" id="IPR046848">
    <property type="entry name" value="E_motif"/>
</dbReference>
<dbReference type="GO" id="GO:0003723">
    <property type="term" value="F:RNA binding"/>
    <property type="evidence" value="ECO:0007669"/>
    <property type="project" value="InterPro"/>
</dbReference>
<dbReference type="SUPFAM" id="SSF57667">
    <property type="entry name" value="beta-beta-alpha zinc fingers"/>
    <property type="match status" value="3"/>
</dbReference>
<keyword evidence="1" id="KW-0479">Metal-binding</keyword>
<evidence type="ECO:0000313" key="10">
    <source>
        <dbReference type="EnsemblPlants" id="OMERI02G00590.1"/>
    </source>
</evidence>
<feature type="compositionally biased region" description="Low complexity" evidence="8">
    <location>
        <begin position="11"/>
        <end position="25"/>
    </location>
</feature>
<dbReference type="InterPro" id="IPR002885">
    <property type="entry name" value="PPR_rpt"/>
</dbReference>
<feature type="repeat" description="PPR" evidence="7">
    <location>
        <begin position="347"/>
        <end position="381"/>
    </location>
</feature>
<feature type="domain" description="C2H2-type" evidence="9">
    <location>
        <begin position="689"/>
        <end position="719"/>
    </location>
</feature>
<dbReference type="FunFam" id="1.25.40.10:FF:000348">
    <property type="entry name" value="Pentatricopeptide repeat-containing protein chloroplastic"/>
    <property type="match status" value="1"/>
</dbReference>
<evidence type="ECO:0000313" key="11">
    <source>
        <dbReference type="Proteomes" id="UP000008021"/>
    </source>
</evidence>
<dbReference type="Pfam" id="PF01535">
    <property type="entry name" value="PPR"/>
    <property type="match status" value="5"/>
</dbReference>
<feature type="domain" description="C2H2-type" evidence="9">
    <location>
        <begin position="816"/>
        <end position="846"/>
    </location>
</feature>
<dbReference type="HOGENOM" id="CLU_002706_18_0_1"/>
<evidence type="ECO:0000256" key="7">
    <source>
        <dbReference type="PROSITE-ProRule" id="PRU00708"/>
    </source>
</evidence>
<dbReference type="InterPro" id="IPR046960">
    <property type="entry name" value="PPR_At4g14850-like_plant"/>
</dbReference>
<name>A0A0E0CDW1_9ORYZ</name>
<evidence type="ECO:0000256" key="4">
    <source>
        <dbReference type="ARBA" id="ARBA00022833"/>
    </source>
</evidence>
<dbReference type="InterPro" id="IPR011990">
    <property type="entry name" value="TPR-like_helical_dom_sf"/>
</dbReference>
<evidence type="ECO:0000256" key="8">
    <source>
        <dbReference type="SAM" id="MobiDB-lite"/>
    </source>
</evidence>
<keyword evidence="4" id="KW-0862">Zinc</keyword>
<evidence type="ECO:0000256" key="1">
    <source>
        <dbReference type="ARBA" id="ARBA00022723"/>
    </source>
</evidence>
<proteinExistence type="predicted"/>
<dbReference type="Gene3D" id="3.30.160.60">
    <property type="entry name" value="Classic Zinc Finger"/>
    <property type="match status" value="5"/>
</dbReference>
<dbReference type="Pfam" id="PF13041">
    <property type="entry name" value="PPR_2"/>
    <property type="match status" value="1"/>
</dbReference>
<dbReference type="InterPro" id="IPR013087">
    <property type="entry name" value="Znf_C2H2_type"/>
</dbReference>
<feature type="domain" description="C2H2-type" evidence="9">
    <location>
        <begin position="660"/>
        <end position="689"/>
    </location>
</feature>
<feature type="repeat" description="PPR" evidence="7">
    <location>
        <begin position="246"/>
        <end position="280"/>
    </location>
</feature>
<organism evidence="10">
    <name type="scientific">Oryza meridionalis</name>
    <dbReference type="NCBI Taxonomy" id="40149"/>
    <lineage>
        <taxon>Eukaryota</taxon>
        <taxon>Viridiplantae</taxon>
        <taxon>Streptophyta</taxon>
        <taxon>Embryophyta</taxon>
        <taxon>Tracheophyta</taxon>
        <taxon>Spermatophyta</taxon>
        <taxon>Magnoliopsida</taxon>
        <taxon>Liliopsida</taxon>
        <taxon>Poales</taxon>
        <taxon>Poaceae</taxon>
        <taxon>BOP clade</taxon>
        <taxon>Oryzoideae</taxon>
        <taxon>Oryzeae</taxon>
        <taxon>Oryzinae</taxon>
        <taxon>Oryza</taxon>
    </lineage>
</organism>
<accession>A0A0E0CDW1</accession>
<feature type="repeat" description="PPR" evidence="7">
    <location>
        <begin position="114"/>
        <end position="148"/>
    </location>
</feature>
<feature type="repeat" description="PPR" evidence="7">
    <location>
        <begin position="382"/>
        <end position="412"/>
    </location>
</feature>
<keyword evidence="3 6" id="KW-0863">Zinc-finger</keyword>
<dbReference type="STRING" id="40149.A0A0E0CDW1"/>
<keyword evidence="11" id="KW-1185">Reference proteome</keyword>
<dbReference type="PROSITE" id="PS50157">
    <property type="entry name" value="ZINC_FINGER_C2H2_2"/>
    <property type="match status" value="5"/>
</dbReference>
<keyword evidence="5" id="KW-0809">Transit peptide</keyword>
<sequence>MKARRNQEPHSSLPAAAAPSSSRRSAGNHTSSQPRSPPVQTHQRFQGGMNRSVCHHLLTQCKTIRELQRIHAQALAHGLHPNHQSISCKIFRSYAEFGRPAEAGRLFDEIPHPDIISFTSLMSLHLKLDHHRKAISVFSHAIASGHRPDGFAAVGALSASGGLGDQCIGSAVHGLIFRCGLDFELVLCNALVDMYCRCGKFEPARAVFDRMLVKDEVTWGSMLYGHMKCAGVDSALSFFYQMPMKSTVSWTALITGHVQDKQPIQALELFGRMLLQGHRPTHITIVGVLSACADIGALDLGRAIHGYGSKSNATTNIIVTNALMDMYAKSGSIASAFSVFEEVQMKDAFTWTTMISSFTVQGNGRKAVELFWDMLRSGILPNSVTFVSVLSACSHAGLIQEGRELFDKMREVYHIDPRLEHYGCMVDLLGRSGLLEEAEALIDHMDVEPDIVIWRSLLSACLAHGNDRLAEIAGKEIIKREPGDDGVYVLLWNMYASSNRWKEALDVRKQMLSRKIYKKPGCSWIEVDGVVHEFLVEDKTHDARREIYGTLEIMARHLKMDPMCSGDDIDGDTRVEATQHRDIRRYKCEFCTVVRSKKCLIRAHMVAHHKEELDKSEIYKSNGEKVVHEGDHTCQECGASFQKPAHLKQHMQSHSDERSFICPLEDCPFSYIRKDHLNRHMLKHQGKLFTCSMDGCDRKFSIKANMQRHVKEIHEDENATKSNQQFVCKEEGCNKVFKYASRLKKHEESHVKLDYVEVVCCEPGCMKTFTNVECLRAHNQACHQYVQCDICGEKHLKKNIKRHLRAHEEVPSTERIKCSFEGCECSFSNKSNLTKHIKASHDQVKPFACRFTGCEKVFPYKHVRDNHEKSSAHVYTQANFTEMDEQLLSCPRGGRKRKAVTVETLTRKRVTMHGDASSLDNGTEYLRWLLSGGDDDSSQTH</sequence>
<dbReference type="GO" id="GO:0005737">
    <property type="term" value="C:cytoplasm"/>
    <property type="evidence" value="ECO:0007669"/>
    <property type="project" value="UniProtKB-ARBA"/>
</dbReference>
<evidence type="ECO:0000259" key="9">
    <source>
        <dbReference type="PROSITE" id="PS50157"/>
    </source>
</evidence>
<dbReference type="PANTHER" id="PTHR47926:SF497">
    <property type="entry name" value="TETRATRICOPEPTIDE-LIKE HELICAL DOMAIN SUPERFAMILY"/>
    <property type="match status" value="1"/>
</dbReference>
<dbReference type="Pfam" id="PF00096">
    <property type="entry name" value="zf-C2H2"/>
    <property type="match status" value="4"/>
</dbReference>
<feature type="domain" description="C2H2-type" evidence="9">
    <location>
        <begin position="726"/>
        <end position="750"/>
    </location>
</feature>
<reference evidence="10" key="1">
    <citation type="submission" date="2015-04" db="UniProtKB">
        <authorList>
            <consortium name="EnsemblPlants"/>
        </authorList>
    </citation>
    <scope>IDENTIFICATION</scope>
</reference>
<dbReference type="eggNOG" id="KOG4197">
    <property type="taxonomic scope" value="Eukaryota"/>
</dbReference>
<feature type="compositionally biased region" description="Polar residues" evidence="8">
    <location>
        <begin position="27"/>
        <end position="44"/>
    </location>
</feature>
<dbReference type="GO" id="GO:0008270">
    <property type="term" value="F:zinc ion binding"/>
    <property type="evidence" value="ECO:0007669"/>
    <property type="project" value="UniProtKB-KW"/>
</dbReference>
<evidence type="ECO:0000256" key="2">
    <source>
        <dbReference type="ARBA" id="ARBA00022737"/>
    </source>
</evidence>
<dbReference type="PANTHER" id="PTHR47926">
    <property type="entry name" value="PENTATRICOPEPTIDE REPEAT-CONTAINING PROTEIN"/>
    <property type="match status" value="1"/>
</dbReference>
<evidence type="ECO:0000256" key="6">
    <source>
        <dbReference type="PROSITE-ProRule" id="PRU00042"/>
    </source>
</evidence>
<dbReference type="AlphaFoldDB" id="A0A0E0CDW1"/>
<keyword evidence="2" id="KW-0677">Repeat</keyword>